<sequence>MSLAKLENNKLKIGIVGAGPAGSMSAYFLASQGHAVTLFERKKEVERKVCGEYLCPEGVRLLEELNLFDRLCAGFEELNGMVLVSPTNISIPSYFPQTDKKKVNKGLSLNRKIFDQRLLGLALETGAVLLKDTTVTRVVQNTNQKWTVIANEENYEFDLLIAADGRQSKIGHTLKHLKFIDTKRAAIHCYLSRKVDRGQRLGEMHILNENRYCGLDPISDDEVNFSVVCDSKRLKKNTPQNIINEVLASSIRLNQMFDPVDDNTEIKVVTSLKNKNLYIAGNGLAYVGDAAGFIDPLTGEGIYNALLTSKLLKESIEQSENMNHALALYKRKKNNLSFQKNILNNFFQFLIKRPLLVNLTAVFLKKSQKRANHFIGIIGNIHGPLTGFIKMLKA</sequence>
<keyword evidence="3" id="KW-1185">Reference proteome</keyword>
<keyword evidence="2" id="KW-0560">Oxidoreductase</keyword>
<dbReference type="EMBL" id="JAYGJQ010000001">
    <property type="protein sequence ID" value="MEA9355778.1"/>
    <property type="molecule type" value="Genomic_DNA"/>
</dbReference>
<comment type="caution">
    <text evidence="2">The sequence shown here is derived from an EMBL/GenBank/DDBJ whole genome shotgun (WGS) entry which is preliminary data.</text>
</comment>
<dbReference type="Gene3D" id="3.50.50.60">
    <property type="entry name" value="FAD/NAD(P)-binding domain"/>
    <property type="match status" value="1"/>
</dbReference>
<dbReference type="InterPro" id="IPR036188">
    <property type="entry name" value="FAD/NAD-bd_sf"/>
</dbReference>
<evidence type="ECO:0000259" key="1">
    <source>
        <dbReference type="Pfam" id="PF01494"/>
    </source>
</evidence>
<dbReference type="PANTHER" id="PTHR42685:SF22">
    <property type="entry name" value="CONDITIONED MEDIUM FACTOR RECEPTOR 1"/>
    <property type="match status" value="1"/>
</dbReference>
<protein>
    <submittedName>
        <fullName evidence="2">NAD(P)/FAD-dependent oxidoreductase</fullName>
        <ecNumber evidence="2">1.-.-.-</ecNumber>
    </submittedName>
</protein>
<evidence type="ECO:0000313" key="2">
    <source>
        <dbReference type="EMBL" id="MEA9355778.1"/>
    </source>
</evidence>
<accession>A0ABU5VTQ4</accession>
<dbReference type="GO" id="GO:0016491">
    <property type="term" value="F:oxidoreductase activity"/>
    <property type="evidence" value="ECO:0007669"/>
    <property type="project" value="UniProtKB-KW"/>
</dbReference>
<dbReference type="PRINTS" id="PR00420">
    <property type="entry name" value="RNGMNOXGNASE"/>
</dbReference>
<reference evidence="2 3" key="1">
    <citation type="submission" date="2023-11" db="EMBL/GenBank/DDBJ databases">
        <title>A Novel Polar Bacteriovorax (B. antarcticus) Isolated from the Biocrust in Antarctica.</title>
        <authorList>
            <person name="Mun W."/>
            <person name="Choi S.Y."/>
            <person name="Mitchell R.J."/>
        </authorList>
    </citation>
    <scope>NUCLEOTIDE SEQUENCE [LARGE SCALE GENOMIC DNA]</scope>
    <source>
        <strain evidence="2 3">PP10</strain>
    </source>
</reference>
<dbReference type="InterPro" id="IPR050407">
    <property type="entry name" value="Geranylgeranyl_reductase"/>
</dbReference>
<dbReference type="Proteomes" id="UP001302274">
    <property type="component" value="Unassembled WGS sequence"/>
</dbReference>
<dbReference type="PANTHER" id="PTHR42685">
    <property type="entry name" value="GERANYLGERANYL DIPHOSPHATE REDUCTASE"/>
    <property type="match status" value="1"/>
</dbReference>
<organism evidence="2 3">
    <name type="scientific">Bacteriovorax antarcticus</name>
    <dbReference type="NCBI Taxonomy" id="3088717"/>
    <lineage>
        <taxon>Bacteria</taxon>
        <taxon>Pseudomonadati</taxon>
        <taxon>Bdellovibrionota</taxon>
        <taxon>Bacteriovoracia</taxon>
        <taxon>Bacteriovoracales</taxon>
        <taxon>Bacteriovoracaceae</taxon>
        <taxon>Bacteriovorax</taxon>
    </lineage>
</organism>
<dbReference type="RefSeq" id="WP_323575409.1">
    <property type="nucleotide sequence ID" value="NZ_JAYGJQ010000001.1"/>
</dbReference>
<evidence type="ECO:0000313" key="3">
    <source>
        <dbReference type="Proteomes" id="UP001302274"/>
    </source>
</evidence>
<dbReference type="SUPFAM" id="SSF51905">
    <property type="entry name" value="FAD/NAD(P)-binding domain"/>
    <property type="match status" value="1"/>
</dbReference>
<gene>
    <name evidence="2" type="ORF">SHI21_06185</name>
</gene>
<feature type="domain" description="FAD-binding" evidence="1">
    <location>
        <begin position="12"/>
        <end position="302"/>
    </location>
</feature>
<dbReference type="Pfam" id="PF01494">
    <property type="entry name" value="FAD_binding_3"/>
    <property type="match status" value="1"/>
</dbReference>
<name>A0ABU5VTQ4_9BACT</name>
<proteinExistence type="predicted"/>
<dbReference type="EC" id="1.-.-.-" evidence="2"/>
<dbReference type="InterPro" id="IPR002938">
    <property type="entry name" value="FAD-bd"/>
</dbReference>